<keyword evidence="2" id="KW-1185">Reference proteome</keyword>
<proteinExistence type="predicted"/>
<gene>
    <name evidence="1" type="ORF">Drose_06035</name>
</gene>
<protein>
    <submittedName>
        <fullName evidence="1">Uncharacterized protein</fullName>
    </submittedName>
</protein>
<organism evidence="1 2">
    <name type="scientific">Dactylosporangium roseum</name>
    <dbReference type="NCBI Taxonomy" id="47989"/>
    <lineage>
        <taxon>Bacteria</taxon>
        <taxon>Bacillati</taxon>
        <taxon>Actinomycetota</taxon>
        <taxon>Actinomycetes</taxon>
        <taxon>Micromonosporales</taxon>
        <taxon>Micromonosporaceae</taxon>
        <taxon>Dactylosporangium</taxon>
    </lineage>
</organism>
<dbReference type="SUPFAM" id="SSF46785">
    <property type="entry name" value="Winged helix' DNA-binding domain"/>
    <property type="match status" value="1"/>
</dbReference>
<name>A0ABY5Z8E2_9ACTN</name>
<reference evidence="1" key="1">
    <citation type="submission" date="2021-04" db="EMBL/GenBank/DDBJ databases">
        <title>Biosynthetic gene clusters of Dactylosporangioum roseum.</title>
        <authorList>
            <person name="Hartkoorn R.C."/>
            <person name="Beaudoing E."/>
            <person name="Hot D."/>
            <person name="Moureu S."/>
        </authorList>
    </citation>
    <scope>NUCLEOTIDE SEQUENCE</scope>
    <source>
        <strain evidence="1">NRRL B-16295</strain>
    </source>
</reference>
<accession>A0ABY5Z8E2</accession>
<dbReference type="RefSeq" id="WP_260727194.1">
    <property type="nucleotide sequence ID" value="NZ_BAAABS010000033.1"/>
</dbReference>
<evidence type="ECO:0000313" key="2">
    <source>
        <dbReference type="Proteomes" id="UP001058271"/>
    </source>
</evidence>
<dbReference type="Proteomes" id="UP001058271">
    <property type="component" value="Chromosome"/>
</dbReference>
<dbReference type="Gene3D" id="1.10.10.10">
    <property type="entry name" value="Winged helix-like DNA-binding domain superfamily/Winged helix DNA-binding domain"/>
    <property type="match status" value="1"/>
</dbReference>
<dbReference type="EMBL" id="CP073721">
    <property type="protein sequence ID" value="UWZ37831.1"/>
    <property type="molecule type" value="Genomic_DNA"/>
</dbReference>
<dbReference type="InterPro" id="IPR036390">
    <property type="entry name" value="WH_DNA-bd_sf"/>
</dbReference>
<sequence length="65" mass="7160">MIVTREQIMAAIRQGHADIQEIGDHLGVGVWWLREPLASMEADGLISSSDGGGVVRYRVEQRRAA</sequence>
<dbReference type="InterPro" id="IPR036388">
    <property type="entry name" value="WH-like_DNA-bd_sf"/>
</dbReference>
<evidence type="ECO:0000313" key="1">
    <source>
        <dbReference type="EMBL" id="UWZ37831.1"/>
    </source>
</evidence>